<dbReference type="PANTHER" id="PTHR21680:SF0">
    <property type="entry name" value="COILED-COIL DOMAIN-CONTAINING PROTEIN 124"/>
    <property type="match status" value="1"/>
</dbReference>
<evidence type="ECO:0000256" key="4">
    <source>
        <dbReference type="SAM" id="MobiDB-lite"/>
    </source>
</evidence>
<evidence type="ECO:0000256" key="1">
    <source>
        <dbReference type="ARBA" id="ARBA00004214"/>
    </source>
</evidence>
<feature type="compositionally biased region" description="Basic and acidic residues" evidence="4">
    <location>
        <begin position="103"/>
        <end position="120"/>
    </location>
</feature>
<comment type="subcellular location">
    <subcellularLocation>
        <location evidence="1">Midbody</location>
    </subcellularLocation>
</comment>
<feature type="region of interest" description="Disordered" evidence="4">
    <location>
        <begin position="89"/>
        <end position="127"/>
    </location>
</feature>
<comment type="caution">
    <text evidence="6">The sequence shown here is derived from an EMBL/GenBank/DDBJ whole genome shotgun (WGS) entry which is preliminary data.</text>
</comment>
<feature type="region of interest" description="Disordered" evidence="4">
    <location>
        <begin position="176"/>
        <end position="215"/>
    </location>
</feature>
<dbReference type="InterPro" id="IPR054414">
    <property type="entry name" value="Ccdc124/Oxs1_C"/>
</dbReference>
<dbReference type="GO" id="GO:0003713">
    <property type="term" value="F:transcription coactivator activity"/>
    <property type="evidence" value="ECO:0007669"/>
    <property type="project" value="TreeGrafter"/>
</dbReference>
<comment type="similarity">
    <text evidence="2">Belongs to the CCDC124 family.</text>
</comment>
<accession>A0A8J5JRB7</accession>
<dbReference type="Proteomes" id="UP000747542">
    <property type="component" value="Unassembled WGS sequence"/>
</dbReference>
<gene>
    <name evidence="6" type="primary">Ccdc124-L</name>
    <name evidence="6" type="ORF">Hamer_G020352</name>
</gene>
<evidence type="ECO:0000313" key="7">
    <source>
        <dbReference type="Proteomes" id="UP000747542"/>
    </source>
</evidence>
<evidence type="ECO:0000256" key="3">
    <source>
        <dbReference type="ARBA" id="ARBA00023054"/>
    </source>
</evidence>
<evidence type="ECO:0000256" key="2">
    <source>
        <dbReference type="ARBA" id="ARBA00008296"/>
    </source>
</evidence>
<keyword evidence="7" id="KW-1185">Reference proteome</keyword>
<organism evidence="6 7">
    <name type="scientific">Homarus americanus</name>
    <name type="common">American lobster</name>
    <dbReference type="NCBI Taxonomy" id="6706"/>
    <lineage>
        <taxon>Eukaryota</taxon>
        <taxon>Metazoa</taxon>
        <taxon>Ecdysozoa</taxon>
        <taxon>Arthropoda</taxon>
        <taxon>Crustacea</taxon>
        <taxon>Multicrustacea</taxon>
        <taxon>Malacostraca</taxon>
        <taxon>Eumalacostraca</taxon>
        <taxon>Eucarida</taxon>
        <taxon>Decapoda</taxon>
        <taxon>Pleocyemata</taxon>
        <taxon>Astacidea</taxon>
        <taxon>Nephropoidea</taxon>
        <taxon>Nephropidae</taxon>
        <taxon>Homarus</taxon>
    </lineage>
</organism>
<name>A0A8J5JRB7_HOMAM</name>
<evidence type="ECO:0000313" key="6">
    <source>
        <dbReference type="EMBL" id="KAG7157809.1"/>
    </source>
</evidence>
<evidence type="ECO:0000259" key="5">
    <source>
        <dbReference type="Pfam" id="PF06244"/>
    </source>
</evidence>
<dbReference type="Pfam" id="PF06244">
    <property type="entry name" value="Ccdc124"/>
    <property type="match status" value="1"/>
</dbReference>
<dbReference type="GO" id="GO:0006366">
    <property type="term" value="P:transcription by RNA polymerase II"/>
    <property type="evidence" value="ECO:0007669"/>
    <property type="project" value="TreeGrafter"/>
</dbReference>
<dbReference type="InterPro" id="IPR010422">
    <property type="entry name" value="Ccdc124/Oxs1"/>
</dbReference>
<dbReference type="GO" id="GO:0005634">
    <property type="term" value="C:nucleus"/>
    <property type="evidence" value="ECO:0007669"/>
    <property type="project" value="TreeGrafter"/>
</dbReference>
<protein>
    <submittedName>
        <fullName evidence="6">Coiled-coil domain-containing protein 124-like</fullName>
    </submittedName>
</protein>
<proteinExistence type="inferred from homology"/>
<feature type="compositionally biased region" description="Polar residues" evidence="4">
    <location>
        <begin position="203"/>
        <end position="215"/>
    </location>
</feature>
<dbReference type="GO" id="GO:0030496">
    <property type="term" value="C:midbody"/>
    <property type="evidence" value="ECO:0007669"/>
    <property type="project" value="UniProtKB-SubCell"/>
</dbReference>
<feature type="region of interest" description="Disordered" evidence="4">
    <location>
        <begin position="1"/>
        <end position="21"/>
    </location>
</feature>
<dbReference type="PANTHER" id="PTHR21680">
    <property type="entry name" value="COILED-COIL DOMAIN-CONTAINING PROTEIN 124"/>
    <property type="match status" value="1"/>
</dbReference>
<reference evidence="6" key="1">
    <citation type="journal article" date="2021" name="Sci. Adv.">
        <title>The American lobster genome reveals insights on longevity, neural, and immune adaptations.</title>
        <authorList>
            <person name="Polinski J.M."/>
            <person name="Zimin A.V."/>
            <person name="Clark K.F."/>
            <person name="Kohn A.B."/>
            <person name="Sadowski N."/>
            <person name="Timp W."/>
            <person name="Ptitsyn A."/>
            <person name="Khanna P."/>
            <person name="Romanova D.Y."/>
            <person name="Williams P."/>
            <person name="Greenwood S.J."/>
            <person name="Moroz L.L."/>
            <person name="Walt D.R."/>
            <person name="Bodnar A.G."/>
        </authorList>
    </citation>
    <scope>NUCLEOTIDE SEQUENCE</scope>
    <source>
        <strain evidence="6">GMGI-L3</strain>
    </source>
</reference>
<dbReference type="EMBL" id="JAHLQT010036764">
    <property type="protein sequence ID" value="KAG7157809.1"/>
    <property type="molecule type" value="Genomic_DNA"/>
</dbReference>
<dbReference type="AlphaFoldDB" id="A0A8J5JRB7"/>
<sequence length="215" mass="24776">MTQGFINKKMPKKFQGENSKAAIARARKADIAIQEKQKKDQIQEDALWEDNDKHIKKKTARKEDREKKRQAELERKALNRALAEIEEVEVNVPQPTPQKKIKEKQTEQQSRKVATEDSQTHLDVPLVENLNRTDDEIVSASGVDAAIAALSVQDDSSDRHPEKRMVAAFKAFEAVRLPQIKKENPNSRLSQQKQQLRKEWQKSPDNPINKRQLNQ</sequence>
<feature type="domain" description="Coiled-coil" evidence="5">
    <location>
        <begin position="129"/>
        <end position="210"/>
    </location>
</feature>
<keyword evidence="3" id="KW-0175">Coiled coil</keyword>